<name>S3ZDP7_9ACTN</name>
<evidence type="ECO:0000256" key="2">
    <source>
        <dbReference type="ARBA" id="ARBA00010735"/>
    </source>
</evidence>
<feature type="transmembrane region" description="Helical" evidence="10">
    <location>
        <begin position="523"/>
        <end position="541"/>
    </location>
</feature>
<reference evidence="12 13" key="1">
    <citation type="submission" date="2013-02" db="EMBL/GenBank/DDBJ databases">
        <title>Draft Genome Sequence of Streptomyces aurantiacus, Which Produces Setomimycin.</title>
        <authorList>
            <person name="Gruening B.A."/>
            <person name="Praeg A."/>
            <person name="Erxleben A."/>
            <person name="Guenther S."/>
            <person name="Mueller M."/>
        </authorList>
    </citation>
    <scope>NUCLEOTIDE SEQUENCE [LARGE SCALE GENOMIC DNA]</scope>
    <source>
        <strain evidence="12 13">JA 4570</strain>
    </source>
</reference>
<dbReference type="GO" id="GO:0006355">
    <property type="term" value="P:regulation of DNA-templated transcription"/>
    <property type="evidence" value="ECO:0007669"/>
    <property type="project" value="InterPro"/>
</dbReference>
<keyword evidence="7" id="KW-0238">DNA-binding</keyword>
<evidence type="ECO:0000256" key="4">
    <source>
        <dbReference type="ARBA" id="ARBA00022475"/>
    </source>
</evidence>
<feature type="transmembrane region" description="Helical" evidence="10">
    <location>
        <begin position="378"/>
        <end position="395"/>
    </location>
</feature>
<evidence type="ECO:0000256" key="5">
    <source>
        <dbReference type="ARBA" id="ARBA00022692"/>
    </source>
</evidence>
<evidence type="ECO:0000313" key="12">
    <source>
        <dbReference type="EMBL" id="EPH40754.1"/>
    </source>
</evidence>
<feature type="domain" description="AraC-type arabinose-binding/dimerisation" evidence="11">
    <location>
        <begin position="17"/>
        <end position="145"/>
    </location>
</feature>
<feature type="transmembrane region" description="Helical" evidence="10">
    <location>
        <begin position="548"/>
        <end position="581"/>
    </location>
</feature>
<dbReference type="PANTHER" id="PTHR34979">
    <property type="entry name" value="INNER MEMBRANE PROTEIN YGAZ"/>
    <property type="match status" value="1"/>
</dbReference>
<dbReference type="InterPro" id="IPR011606">
    <property type="entry name" value="Brnchd-chn_aa_trnsp_permease"/>
</dbReference>
<evidence type="ECO:0000256" key="7">
    <source>
        <dbReference type="ARBA" id="ARBA00023125"/>
    </source>
</evidence>
<feature type="region of interest" description="Disordered" evidence="9">
    <location>
        <begin position="184"/>
        <end position="369"/>
    </location>
</feature>
<comment type="caution">
    <text evidence="12">The sequence shown here is derived from an EMBL/GenBank/DDBJ whole genome shotgun (WGS) entry which is preliminary data.</text>
</comment>
<keyword evidence="5 10" id="KW-0812">Transmembrane</keyword>
<keyword evidence="3" id="KW-0813">Transport</keyword>
<evidence type="ECO:0000313" key="13">
    <source>
        <dbReference type="Proteomes" id="UP000014629"/>
    </source>
</evidence>
<keyword evidence="4" id="KW-1003">Cell membrane</keyword>
<feature type="transmembrane region" description="Helical" evidence="10">
    <location>
        <begin position="490"/>
        <end position="511"/>
    </location>
</feature>
<dbReference type="GO" id="GO:0005886">
    <property type="term" value="C:plasma membrane"/>
    <property type="evidence" value="ECO:0007669"/>
    <property type="project" value="UniProtKB-SubCell"/>
</dbReference>
<dbReference type="PATRIC" id="fig|1286094.4.peg.6120"/>
<keyword evidence="13" id="KW-1185">Reference proteome</keyword>
<evidence type="ECO:0000256" key="6">
    <source>
        <dbReference type="ARBA" id="ARBA00022989"/>
    </source>
</evidence>
<dbReference type="InterPro" id="IPR037923">
    <property type="entry name" value="HTH-like"/>
</dbReference>
<dbReference type="Pfam" id="PF03591">
    <property type="entry name" value="AzlC"/>
    <property type="match status" value="1"/>
</dbReference>
<keyword evidence="8 10" id="KW-0472">Membrane</keyword>
<proteinExistence type="inferred from homology"/>
<dbReference type="GO" id="GO:1903785">
    <property type="term" value="P:L-valine transmembrane transport"/>
    <property type="evidence" value="ECO:0007669"/>
    <property type="project" value="TreeGrafter"/>
</dbReference>
<comment type="subcellular location">
    <subcellularLocation>
        <location evidence="1">Cell membrane</location>
        <topology evidence="1">Multi-pass membrane protein</topology>
    </subcellularLocation>
</comment>
<dbReference type="InterPro" id="IPR003313">
    <property type="entry name" value="AraC-bd"/>
</dbReference>
<dbReference type="Proteomes" id="UP000014629">
    <property type="component" value="Unassembled WGS sequence"/>
</dbReference>
<evidence type="ECO:0000256" key="3">
    <source>
        <dbReference type="ARBA" id="ARBA00022448"/>
    </source>
</evidence>
<feature type="compositionally biased region" description="Gly residues" evidence="9">
    <location>
        <begin position="321"/>
        <end position="331"/>
    </location>
</feature>
<dbReference type="SUPFAM" id="SSF51215">
    <property type="entry name" value="Regulatory protein AraC"/>
    <property type="match status" value="1"/>
</dbReference>
<evidence type="ECO:0000256" key="1">
    <source>
        <dbReference type="ARBA" id="ARBA00004651"/>
    </source>
</evidence>
<organism evidence="12 13">
    <name type="scientific">Streptomyces aurantiacus JA 4570</name>
    <dbReference type="NCBI Taxonomy" id="1286094"/>
    <lineage>
        <taxon>Bacteria</taxon>
        <taxon>Bacillati</taxon>
        <taxon>Actinomycetota</taxon>
        <taxon>Actinomycetes</taxon>
        <taxon>Kitasatosporales</taxon>
        <taxon>Streptomycetaceae</taxon>
        <taxon>Streptomyces</taxon>
        <taxon>Streptomyces aurantiacus group</taxon>
    </lineage>
</organism>
<feature type="compositionally biased region" description="Basic and acidic residues" evidence="9">
    <location>
        <begin position="353"/>
        <end position="362"/>
    </location>
</feature>
<dbReference type="AlphaFoldDB" id="S3ZDP7"/>
<sequence>MAGSAEQARHWTYAELPGVDLLRAHYVRKTFARHTHEHFVMAAISQGVDVFRHSGADRHAGPGSLALINPDTPHTGRAGAPEGWRYGAVYPAPDVVAAIAAETTTLRGTPGFVLPVLDDPYAVALVHRVLRAAEEGNALAADTFLRVAVTRLLRLNGGNVPQRGVRSAGARVAARARAVLEERLADPPSLERPAEPGAARGRSRGELLRPPARLPRRVRHAAARLADRRARAACPPSPGRRYDARRCGRRRRVHRPAAPEPALRPDRRGASGRLSARAQERTRPRGLPARSVHGVAERTSSAEIPGCPAGAPDAADRRDGAGPGRAGGSLGGQHVSAHEDGQAYAADAAGRPDTADVTDRPDTATVSGRPDSAVVRDALGVGVAVGLSGFAFGVTSAGSGLTVAQTCALSLLAFTGASQFALVGALAGGGNPLTASVGAIFLSMRNAFYGLRLSQLLALPRAVRPLAAHFVIDETTAVSLAQSGRRAVRIGFAVTGISLYLLWNLTTLLGALGAEAIGDTDTWGLDAAGPAVFLALLAPMVRTATERAVAAIAVLLGLGLLSVLPQGVPVLAAALAVPMVLYGVRRKTPGSDVDGGKGR</sequence>
<evidence type="ECO:0000256" key="9">
    <source>
        <dbReference type="SAM" id="MobiDB-lite"/>
    </source>
</evidence>
<dbReference type="Pfam" id="PF02311">
    <property type="entry name" value="AraC_binding"/>
    <property type="match status" value="1"/>
</dbReference>
<accession>S3ZDP7</accession>
<dbReference type="PANTHER" id="PTHR34979:SF1">
    <property type="entry name" value="INNER MEMBRANE PROTEIN YGAZ"/>
    <property type="match status" value="1"/>
</dbReference>
<evidence type="ECO:0000259" key="11">
    <source>
        <dbReference type="Pfam" id="PF02311"/>
    </source>
</evidence>
<protein>
    <recommendedName>
        <fullName evidence="11">AraC-type arabinose-binding/dimerisation domain-containing protein</fullName>
    </recommendedName>
</protein>
<comment type="similarity">
    <text evidence="2">Belongs to the AzlC family.</text>
</comment>
<dbReference type="EMBL" id="AOPZ01000369">
    <property type="protein sequence ID" value="EPH40754.1"/>
    <property type="molecule type" value="Genomic_DNA"/>
</dbReference>
<evidence type="ECO:0000256" key="10">
    <source>
        <dbReference type="SAM" id="Phobius"/>
    </source>
</evidence>
<evidence type="ECO:0000256" key="8">
    <source>
        <dbReference type="ARBA" id="ARBA00023136"/>
    </source>
</evidence>
<dbReference type="GO" id="GO:0003677">
    <property type="term" value="F:DNA binding"/>
    <property type="evidence" value="ECO:0007669"/>
    <property type="project" value="UniProtKB-KW"/>
</dbReference>
<keyword evidence="6 10" id="KW-1133">Transmembrane helix</keyword>
<gene>
    <name evidence="12" type="ORF">STRAU_6193</name>
</gene>